<gene>
    <name evidence="3" type="ORF">M6B38_172320</name>
</gene>
<dbReference type="Gene3D" id="3.60.130.10">
    <property type="entry name" value="Clavaminate synthase-like"/>
    <property type="match status" value="1"/>
</dbReference>
<dbReference type="InterPro" id="IPR042098">
    <property type="entry name" value="TauD-like_sf"/>
</dbReference>
<keyword evidence="1" id="KW-0560">Oxidoreductase</keyword>
<dbReference type="PANTHER" id="PTHR10696:SF21">
    <property type="entry name" value="TAUD_TFDA-LIKE DOMAIN-CONTAINING PROTEIN"/>
    <property type="match status" value="1"/>
</dbReference>
<keyword evidence="4" id="KW-1185">Reference proteome</keyword>
<organism evidence="3 4">
    <name type="scientific">Iris pallida</name>
    <name type="common">Sweet iris</name>
    <dbReference type="NCBI Taxonomy" id="29817"/>
    <lineage>
        <taxon>Eukaryota</taxon>
        <taxon>Viridiplantae</taxon>
        <taxon>Streptophyta</taxon>
        <taxon>Embryophyta</taxon>
        <taxon>Tracheophyta</taxon>
        <taxon>Spermatophyta</taxon>
        <taxon>Magnoliopsida</taxon>
        <taxon>Liliopsida</taxon>
        <taxon>Asparagales</taxon>
        <taxon>Iridaceae</taxon>
        <taxon>Iridoideae</taxon>
        <taxon>Irideae</taxon>
        <taxon>Iris</taxon>
    </lineage>
</organism>
<dbReference type="InterPro" id="IPR003819">
    <property type="entry name" value="TauD/TfdA-like"/>
</dbReference>
<reference evidence="3" key="1">
    <citation type="journal article" date="2023" name="GigaByte">
        <title>Genome assembly of the bearded iris, Iris pallida Lam.</title>
        <authorList>
            <person name="Bruccoleri R.E."/>
            <person name="Oakeley E.J."/>
            <person name="Faust A.M.E."/>
            <person name="Altorfer M."/>
            <person name="Dessus-Babus S."/>
            <person name="Burckhardt D."/>
            <person name="Oertli M."/>
            <person name="Naumann U."/>
            <person name="Petersen F."/>
            <person name="Wong J."/>
        </authorList>
    </citation>
    <scope>NUCLEOTIDE SEQUENCE</scope>
    <source>
        <strain evidence="3">GSM-AAB239-AS_SAM_17_03QT</strain>
    </source>
</reference>
<evidence type="ECO:0000313" key="3">
    <source>
        <dbReference type="EMBL" id="KAJ6807209.1"/>
    </source>
</evidence>
<dbReference type="InterPro" id="IPR050411">
    <property type="entry name" value="AlphaKG_dependent_hydroxylases"/>
</dbReference>
<comment type="caution">
    <text evidence="3">The sequence shown here is derived from an EMBL/GenBank/DDBJ whole genome shotgun (WGS) entry which is preliminary data.</text>
</comment>
<dbReference type="EMBL" id="JANAVB010034019">
    <property type="protein sequence ID" value="KAJ6807209.1"/>
    <property type="molecule type" value="Genomic_DNA"/>
</dbReference>
<proteinExistence type="predicted"/>
<dbReference type="SUPFAM" id="SSF51197">
    <property type="entry name" value="Clavaminate synthase-like"/>
    <property type="match status" value="1"/>
</dbReference>
<dbReference type="AlphaFoldDB" id="A0AAX6ETQ4"/>
<dbReference type="PANTHER" id="PTHR10696">
    <property type="entry name" value="GAMMA-BUTYROBETAINE HYDROXYLASE-RELATED"/>
    <property type="match status" value="1"/>
</dbReference>
<dbReference type="Proteomes" id="UP001140949">
    <property type="component" value="Unassembled WGS sequence"/>
</dbReference>
<reference evidence="3" key="2">
    <citation type="submission" date="2023-04" db="EMBL/GenBank/DDBJ databases">
        <authorList>
            <person name="Bruccoleri R.E."/>
            <person name="Oakeley E.J."/>
            <person name="Faust A.-M."/>
            <person name="Dessus-Babus S."/>
            <person name="Altorfer M."/>
            <person name="Burckhardt D."/>
            <person name="Oertli M."/>
            <person name="Naumann U."/>
            <person name="Petersen F."/>
            <person name="Wong J."/>
        </authorList>
    </citation>
    <scope>NUCLEOTIDE SEQUENCE</scope>
    <source>
        <strain evidence="3">GSM-AAB239-AS_SAM_17_03QT</strain>
        <tissue evidence="3">Leaf</tissue>
    </source>
</reference>
<protein>
    <submittedName>
        <fullName evidence="3">Clavaminate synthase-like protein</fullName>
    </submittedName>
</protein>
<dbReference type="GO" id="GO:0016491">
    <property type="term" value="F:oxidoreductase activity"/>
    <property type="evidence" value="ECO:0007669"/>
    <property type="project" value="UniProtKB-KW"/>
</dbReference>
<evidence type="ECO:0000256" key="1">
    <source>
        <dbReference type="ARBA" id="ARBA00023002"/>
    </source>
</evidence>
<feature type="domain" description="TauD/TfdA-like" evidence="2">
    <location>
        <begin position="44"/>
        <end position="324"/>
    </location>
</feature>
<name>A0AAX6ETQ4_IRIPA</name>
<evidence type="ECO:0000313" key="4">
    <source>
        <dbReference type="Proteomes" id="UP001140949"/>
    </source>
</evidence>
<evidence type="ECO:0000259" key="2">
    <source>
        <dbReference type="Pfam" id="PF02668"/>
    </source>
</evidence>
<accession>A0AAX6ETQ4</accession>
<sequence>MAVAVAMGFGEGSVEGEKVFRGAVFPKTLVPASPAAAEADCRSLERLVETVERERAAIAELLHLHGAVLFRGFDVRSAEEFDRAVRSFGWEAMEHLGATTRIKMTDRVYTANEAPVDKLINFHHEMSVMKQSPSKIFFFCSEPAPEGGETSIVQSNVVVEKMEERLPEVVAKLKEEGLIYRNRMVKDSEVNSGTVMNKTWKWFFKTDDEAEAEKRAKETLNCSSITFNSDGSADIAFGPANPIREFGGKRAWFMPFLGYTEDIYGVDNSFGDGSKVPREALVAYGEILEENCVDVKWQRGDILLVDNHTVQHARRPGKPPRVLLVSVCK</sequence>
<dbReference type="Pfam" id="PF02668">
    <property type="entry name" value="TauD"/>
    <property type="match status" value="1"/>
</dbReference>